<evidence type="ECO:0000313" key="3">
    <source>
        <dbReference type="EMBL" id="KAF9485978.1"/>
    </source>
</evidence>
<dbReference type="PANTHER" id="PTHR31977:SF1">
    <property type="entry name" value="UPF0696 PROTEIN C11ORF68"/>
    <property type="match status" value="1"/>
</dbReference>
<dbReference type="Gene3D" id="3.30.760.10">
    <property type="entry name" value="RNA Cap, Translation Initiation Factor Eif4e"/>
    <property type="match status" value="1"/>
</dbReference>
<dbReference type="PANTHER" id="PTHR31977">
    <property type="entry name" value="UPF0696 PROTEIN C11ORF68"/>
    <property type="match status" value="1"/>
</dbReference>
<evidence type="ECO:0000256" key="1">
    <source>
        <dbReference type="ARBA" id="ARBA00010568"/>
    </source>
</evidence>
<comment type="similarity">
    <text evidence="1">Belongs to the UPF0696 family.</text>
</comment>
<dbReference type="AlphaFoldDB" id="A0A9P6D7T3"/>
<reference evidence="3" key="1">
    <citation type="submission" date="2020-11" db="EMBL/GenBank/DDBJ databases">
        <authorList>
            <consortium name="DOE Joint Genome Institute"/>
            <person name="Ahrendt S."/>
            <person name="Riley R."/>
            <person name="Andreopoulos W."/>
            <person name="Labutti K."/>
            <person name="Pangilinan J."/>
            <person name="Ruiz-Duenas F.J."/>
            <person name="Barrasa J.M."/>
            <person name="Sanchez-Garcia M."/>
            <person name="Camarero S."/>
            <person name="Miyauchi S."/>
            <person name="Serrano A."/>
            <person name="Linde D."/>
            <person name="Babiker R."/>
            <person name="Drula E."/>
            <person name="Ayuso-Fernandez I."/>
            <person name="Pacheco R."/>
            <person name="Padilla G."/>
            <person name="Ferreira P."/>
            <person name="Barriuso J."/>
            <person name="Kellner H."/>
            <person name="Castanera R."/>
            <person name="Alfaro M."/>
            <person name="Ramirez L."/>
            <person name="Pisabarro A.G."/>
            <person name="Kuo A."/>
            <person name="Tritt A."/>
            <person name="Lipzen A."/>
            <person name="He G."/>
            <person name="Yan M."/>
            <person name="Ng V."/>
            <person name="Cullen D."/>
            <person name="Martin F."/>
            <person name="Rosso M.-N."/>
            <person name="Henrissat B."/>
            <person name="Hibbett D."/>
            <person name="Martinez A.T."/>
            <person name="Grigoriev I.V."/>
        </authorList>
    </citation>
    <scope>NUCLEOTIDE SEQUENCE</scope>
    <source>
        <strain evidence="3">CIRM-BRFM 674</strain>
    </source>
</reference>
<evidence type="ECO:0000313" key="4">
    <source>
        <dbReference type="Proteomes" id="UP000807469"/>
    </source>
</evidence>
<gene>
    <name evidence="3" type="ORF">BDN70DRAFT_366948</name>
</gene>
<dbReference type="EMBL" id="MU155132">
    <property type="protein sequence ID" value="KAF9485978.1"/>
    <property type="molecule type" value="Genomic_DNA"/>
</dbReference>
<dbReference type="OrthoDB" id="10067381at2759"/>
<organism evidence="3 4">
    <name type="scientific">Pholiota conissans</name>
    <dbReference type="NCBI Taxonomy" id="109636"/>
    <lineage>
        <taxon>Eukaryota</taxon>
        <taxon>Fungi</taxon>
        <taxon>Dikarya</taxon>
        <taxon>Basidiomycota</taxon>
        <taxon>Agaricomycotina</taxon>
        <taxon>Agaricomycetes</taxon>
        <taxon>Agaricomycetidae</taxon>
        <taxon>Agaricales</taxon>
        <taxon>Agaricineae</taxon>
        <taxon>Strophariaceae</taxon>
        <taxon>Pholiota</taxon>
    </lineage>
</organism>
<evidence type="ECO:0000256" key="2">
    <source>
        <dbReference type="SAM" id="MobiDB-lite"/>
    </source>
</evidence>
<dbReference type="InterPro" id="IPR015034">
    <property type="entry name" value="Bles03"/>
</dbReference>
<accession>A0A9P6D7T3</accession>
<feature type="compositionally biased region" description="Basic residues" evidence="2">
    <location>
        <begin position="275"/>
        <end position="284"/>
    </location>
</feature>
<protein>
    <submittedName>
        <fullName evidence="3">Uncharacterized protein</fullName>
    </submittedName>
</protein>
<feature type="region of interest" description="Disordered" evidence="2">
    <location>
        <begin position="252"/>
        <end position="341"/>
    </location>
</feature>
<sequence length="341" mass="37850">MSPKNDDILPDAYKYSWNAQSDLSLQDFLAKYRPSMIQNDGTKPWIWAIEEATNLLKEITEKVENIKNDDSIPIRSNKKTGTKSKKELREQVQADAAEKLKEIAIRNGFVHGKWLIFAPAEKVDAIWSSIASSIVSGPLHSTPAYLTKVSTSSEDENSRGQHLICVYFPDVFDKAKVTEVMKVLLRNHGATLSGVKADLYTHIGIDSKHPSGIPSTIWKNAAIISEKEAKELKDAYFAELAANKQAETSAAETIAEAKSDTTSADKTSKEPLKKAAPKPKLKKKVNSDPFGDSDDDDEPAKAELLKKANTKPQADKKRAQEDADSDEDDEERPKKKRVVKK</sequence>
<proteinExistence type="inferred from homology"/>
<keyword evidence="4" id="KW-1185">Reference proteome</keyword>
<dbReference type="Pfam" id="PF08939">
    <property type="entry name" value="Bles03"/>
    <property type="match status" value="1"/>
</dbReference>
<name>A0A9P6D7T3_9AGAR</name>
<dbReference type="Proteomes" id="UP000807469">
    <property type="component" value="Unassembled WGS sequence"/>
</dbReference>
<comment type="caution">
    <text evidence="3">The sequence shown here is derived from an EMBL/GenBank/DDBJ whole genome shotgun (WGS) entry which is preliminary data.</text>
</comment>
<dbReference type="SUPFAM" id="SSF55418">
    <property type="entry name" value="eIF4e-like"/>
    <property type="match status" value="1"/>
</dbReference>
<dbReference type="InterPro" id="IPR023398">
    <property type="entry name" value="TIF_eIF4e-like"/>
</dbReference>